<accession>A0A1M5JMP0</accession>
<dbReference type="EMBL" id="FQUQ01000005">
    <property type="protein sequence ID" value="SHG41293.1"/>
    <property type="molecule type" value="Genomic_DNA"/>
</dbReference>
<reference evidence="2" key="1">
    <citation type="submission" date="2016-11" db="EMBL/GenBank/DDBJ databases">
        <authorList>
            <person name="Varghese N."/>
            <person name="Submissions S."/>
        </authorList>
    </citation>
    <scope>NUCLEOTIDE SEQUENCE [LARGE SCALE GENOMIC DNA]</scope>
    <source>
        <strain evidence="2">DSM 16990</strain>
    </source>
</reference>
<gene>
    <name evidence="1" type="ORF">SAMN04488522_105409</name>
</gene>
<dbReference type="AlphaFoldDB" id="A0A1M5JMP0"/>
<keyword evidence="2" id="KW-1185">Reference proteome</keyword>
<organism evidence="1 2">
    <name type="scientific">Pedobacter caeni</name>
    <dbReference type="NCBI Taxonomy" id="288992"/>
    <lineage>
        <taxon>Bacteria</taxon>
        <taxon>Pseudomonadati</taxon>
        <taxon>Bacteroidota</taxon>
        <taxon>Sphingobacteriia</taxon>
        <taxon>Sphingobacteriales</taxon>
        <taxon>Sphingobacteriaceae</taxon>
        <taxon>Pedobacter</taxon>
    </lineage>
</organism>
<name>A0A1M5JMP0_9SPHI</name>
<dbReference type="OrthoDB" id="1490860at2"/>
<dbReference type="Proteomes" id="UP000184287">
    <property type="component" value="Unassembled WGS sequence"/>
</dbReference>
<sequence length="278" mass="30873">MNEQKNYIVVPFPEIESRFGLNIQDYSSGLYLANNPTDSAVYEDPATNTFAVYEGDVMMDELDLTVLGHGLDQPQNRAILVIGNLHVNRHINMYGTDAGYPICLYVTGNLTAENVVISSLSDIVVLGNIEVKKAFYAVNTECGRIACAGNFAAAHAYIASFGLTVKGNLNLPDFNYYVNLSREDIDTSLEDLGIDIGNLGDTEPIACGESGIKYFELMEDIENGDLDFDDLDEDEMGKVDALYKENFVFKPHHYSKHNEFDVSNKVYKEILKGEDIFG</sequence>
<evidence type="ECO:0000313" key="1">
    <source>
        <dbReference type="EMBL" id="SHG41293.1"/>
    </source>
</evidence>
<proteinExistence type="predicted"/>
<evidence type="ECO:0000313" key="2">
    <source>
        <dbReference type="Proteomes" id="UP000184287"/>
    </source>
</evidence>
<dbReference type="RefSeq" id="WP_073235075.1">
    <property type="nucleotide sequence ID" value="NZ_FQUQ01000005.1"/>
</dbReference>
<protein>
    <submittedName>
        <fullName evidence="1">Uncharacterized protein</fullName>
    </submittedName>
</protein>